<sequence>MSVDEATTPDGGPPAVTNPAGQRSLRWRAAPHGQALARMRAYLADPAQPLPIRSIAHDATTDPAIALLDSWGVVTDIVSFYTERIAQEGFLRTATERDSVRQLARTLGYELRPGVSAEVELVVEVETAAGAPEAVQVPEGTPVQTIPAPGELPQIFETSEPLEARGAWNALSGAVSVPQEIPYGTDTLWLAGTTTGVRVDDHILVVGSERRGVTSTEEHSADHEKWDVRRVVEVTTDPEYAVGWTRLQLDRGVGFTSARPLVAEDELVVHHLTRRLNLFGWTSPAPELLDDDHAGQWDDWDIDAAERVLEIDGDVPELAVGGWLVLDQPGRTESYQITSVTPSGAAKFGIAGKVTRVGVDVTHHLDDFDRHEAIVLGVSRLLPALRRPDLELVGAAHDGTPGTTLAVTSTEPAFEADRWVLVEGITEDGTRQVEATTVTAVSTAAAGPAHAPGVLELTVDPPLRHRYHPGSVTVRGNVVLATHGETVAQALGSGDGRVEFPTVTLRRAPLTHVRSTTDPTGATPELTVRVEGVAWSPVESLLEAGRSDQAYTSRQAEDGSTSVTFGNGTHGARLPTGVENVTATYRVGIGEDGAADAGQVSLPMRKPRGIKAISNLLPTRDWAPPEGLDEARTNAPQRIRTLDRVVSVEDYADFARGYSGVGRARADLVWTGQVEAVVLTVLDATLAPASTSLVADLRDTIDAAREERAVRVVLPGDVIDIGATLSIEVDPRHEEETVLADVRAALLAAHGGLDLAQPLAASALLVVAAETAGVTTVTMPTLTMPSQPGADPDLLVAAPARWAGVGPGAGGLVAAQALALRDHLLAVAVDR</sequence>
<dbReference type="STRING" id="767452.AVL62_13535"/>
<comment type="caution">
    <text evidence="2">The sequence shown here is derived from an EMBL/GenBank/DDBJ whole genome shotgun (WGS) entry which is preliminary data.</text>
</comment>
<name>A0A0W8IBW5_9MICO</name>
<protein>
    <recommendedName>
        <fullName evidence="4">Baseplate protein J-like domain-containing protein</fullName>
    </recommendedName>
</protein>
<dbReference type="Proteomes" id="UP000054837">
    <property type="component" value="Unassembled WGS sequence"/>
</dbReference>
<proteinExistence type="predicted"/>
<evidence type="ECO:0000313" key="3">
    <source>
        <dbReference type="Proteomes" id="UP000054837"/>
    </source>
</evidence>
<keyword evidence="3" id="KW-1185">Reference proteome</keyword>
<reference evidence="2 3" key="1">
    <citation type="submission" date="2015-12" db="EMBL/GenBank/DDBJ databases">
        <title>Serinicoccus chungangenesis strain CD08_5 genome sequencing and assembly.</title>
        <authorList>
            <person name="Chander A.M."/>
            <person name="Kaur G."/>
            <person name="Nair G.R."/>
            <person name="Dhawan D.K."/>
            <person name="Kochhar R.K."/>
            <person name="Mayilraj S."/>
            <person name="Bhadada S.K."/>
        </authorList>
    </citation>
    <scope>NUCLEOTIDE SEQUENCE [LARGE SCALE GENOMIC DNA]</scope>
    <source>
        <strain evidence="2 3">CD08_5</strain>
    </source>
</reference>
<feature type="region of interest" description="Disordered" evidence="1">
    <location>
        <begin position="546"/>
        <end position="576"/>
    </location>
</feature>
<dbReference type="RefSeq" id="WP_058890276.1">
    <property type="nucleotide sequence ID" value="NZ_LQBL01000005.1"/>
</dbReference>
<evidence type="ECO:0000313" key="2">
    <source>
        <dbReference type="EMBL" id="KUG57441.1"/>
    </source>
</evidence>
<dbReference type="OrthoDB" id="266253at2"/>
<gene>
    <name evidence="2" type="ORF">AVL62_13535</name>
</gene>
<organism evidence="2 3">
    <name type="scientific">Serinicoccus chungangensis</name>
    <dbReference type="NCBI Taxonomy" id="767452"/>
    <lineage>
        <taxon>Bacteria</taxon>
        <taxon>Bacillati</taxon>
        <taxon>Actinomycetota</taxon>
        <taxon>Actinomycetes</taxon>
        <taxon>Micrococcales</taxon>
        <taxon>Ornithinimicrobiaceae</taxon>
        <taxon>Serinicoccus</taxon>
    </lineage>
</organism>
<dbReference type="AlphaFoldDB" id="A0A0W8IBW5"/>
<evidence type="ECO:0000256" key="1">
    <source>
        <dbReference type="SAM" id="MobiDB-lite"/>
    </source>
</evidence>
<feature type="compositionally biased region" description="Polar residues" evidence="1">
    <location>
        <begin position="549"/>
        <end position="567"/>
    </location>
</feature>
<dbReference type="EMBL" id="LQBL01000005">
    <property type="protein sequence ID" value="KUG57441.1"/>
    <property type="molecule type" value="Genomic_DNA"/>
</dbReference>
<accession>A0A0W8IBW5</accession>
<feature type="region of interest" description="Disordered" evidence="1">
    <location>
        <begin position="1"/>
        <end position="22"/>
    </location>
</feature>
<evidence type="ECO:0008006" key="4">
    <source>
        <dbReference type="Google" id="ProtNLM"/>
    </source>
</evidence>